<dbReference type="EC" id="2.7.1.167" evidence="12"/>
<dbReference type="GO" id="GO:0016773">
    <property type="term" value="F:phosphotransferase activity, alcohol group as acceptor"/>
    <property type="evidence" value="ECO:0007669"/>
    <property type="project" value="InterPro"/>
</dbReference>
<comment type="pathway">
    <text evidence="3">Bacterial outer membrane biogenesis; LPS core biosynthesis.</text>
</comment>
<dbReference type="InterPro" id="IPR014729">
    <property type="entry name" value="Rossmann-like_a/b/a_fold"/>
</dbReference>
<keyword evidence="6 12" id="KW-0547">Nucleotide-binding</keyword>
<dbReference type="SUPFAM" id="SSF52374">
    <property type="entry name" value="Nucleotidylyl transferase"/>
    <property type="match status" value="1"/>
</dbReference>
<name>A0AA94HT41_DESDE</name>
<keyword evidence="5 12" id="KW-0548">Nucleotidyltransferase</keyword>
<dbReference type="EC" id="2.7.7.70" evidence="12"/>
<evidence type="ECO:0000256" key="4">
    <source>
        <dbReference type="ARBA" id="ARBA00022679"/>
    </source>
</evidence>
<dbReference type="Pfam" id="PF01467">
    <property type="entry name" value="CTP_transf_like"/>
    <property type="match status" value="1"/>
</dbReference>
<evidence type="ECO:0000259" key="13">
    <source>
        <dbReference type="Pfam" id="PF00294"/>
    </source>
</evidence>
<dbReference type="GO" id="GO:0033785">
    <property type="term" value="F:heptose 7-phosphate kinase activity"/>
    <property type="evidence" value="ECO:0007669"/>
    <property type="project" value="UniProtKB-UniRule"/>
</dbReference>
<evidence type="ECO:0000259" key="14">
    <source>
        <dbReference type="Pfam" id="PF01467"/>
    </source>
</evidence>
<accession>A0AA94HT41</accession>
<comment type="catalytic activity">
    <reaction evidence="12">
        <text>D-glycero-beta-D-manno-heptose 7-phosphate + ATP = D-glycero-beta-D-manno-heptose 1,7-bisphosphate + ADP + H(+)</text>
        <dbReference type="Rhea" id="RHEA:27473"/>
        <dbReference type="ChEBI" id="CHEBI:15378"/>
        <dbReference type="ChEBI" id="CHEBI:30616"/>
        <dbReference type="ChEBI" id="CHEBI:60204"/>
        <dbReference type="ChEBI" id="CHEBI:60208"/>
        <dbReference type="ChEBI" id="CHEBI:456216"/>
        <dbReference type="EC" id="2.7.1.167"/>
    </reaction>
</comment>
<dbReference type="HAMAP" id="MF_01603">
    <property type="entry name" value="HldE"/>
    <property type="match status" value="1"/>
</dbReference>
<dbReference type="InterPro" id="IPR023030">
    <property type="entry name" value="Bifunc_HldE"/>
</dbReference>
<comment type="pathway">
    <text evidence="12">Nucleotide-sugar biosynthesis; ADP-L-glycero-beta-D-manno-heptose biosynthesis; ADP-L-glycero-beta-D-manno-heptose from D-glycero-beta-D-manno-heptose 7-phosphate: step 1/4.</text>
</comment>
<keyword evidence="9 12" id="KW-0511">Multifunctional enzyme</keyword>
<dbReference type="PANTHER" id="PTHR46969:SF1">
    <property type="entry name" value="BIFUNCTIONAL PROTEIN HLDE"/>
    <property type="match status" value="1"/>
</dbReference>
<dbReference type="InterPro" id="IPR011913">
    <property type="entry name" value="RfaE_dom_I"/>
</dbReference>
<comment type="function">
    <text evidence="1 12">Catalyzes the phosphorylation of D-glycero-D-manno-heptose 7-phosphate at the C-1 position to selectively form D-glycero-beta-D-manno-heptose-1,7-bisphosphate.</text>
</comment>
<dbReference type="RefSeq" id="WP_012625017.1">
    <property type="nucleotide sequence ID" value="NZ_FPIW01000027.1"/>
</dbReference>
<dbReference type="InterPro" id="IPR029056">
    <property type="entry name" value="Ribokinase-like"/>
</dbReference>
<evidence type="ECO:0000256" key="2">
    <source>
        <dbReference type="ARBA" id="ARBA00003753"/>
    </source>
</evidence>
<dbReference type="InterPro" id="IPR011914">
    <property type="entry name" value="RfaE_dom_II"/>
</dbReference>
<proteinExistence type="inferred from homology"/>
<dbReference type="InterPro" id="IPR002173">
    <property type="entry name" value="Carboh/pur_kinase_PfkB_CS"/>
</dbReference>
<protein>
    <recommendedName>
        <fullName evidence="12">Bifunctional protein HldE</fullName>
    </recommendedName>
    <domain>
        <recommendedName>
            <fullName evidence="12">D-beta-D-heptose 7-phosphate kinase</fullName>
            <ecNumber evidence="12">2.7.1.167</ecNumber>
        </recommendedName>
        <alternativeName>
            <fullName evidence="12">D-beta-D-heptose 7-phosphotransferase</fullName>
        </alternativeName>
        <alternativeName>
            <fullName evidence="12">D-glycero-beta-D-manno-heptose-7-phosphate kinase</fullName>
        </alternativeName>
    </domain>
    <domain>
        <recommendedName>
            <fullName evidence="12">D-beta-D-heptose 1-phosphate adenylyltransferase</fullName>
            <ecNumber evidence="12">2.7.7.70</ecNumber>
        </recommendedName>
        <alternativeName>
            <fullName evidence="12">D-glycero-beta-D-manno-heptose 1-phosphate adenylyltransferase</fullName>
        </alternativeName>
    </domain>
</protein>
<evidence type="ECO:0000256" key="12">
    <source>
        <dbReference type="HAMAP-Rule" id="MF_01603"/>
    </source>
</evidence>
<dbReference type="NCBIfam" id="TIGR00125">
    <property type="entry name" value="cyt_tran_rel"/>
    <property type="match status" value="1"/>
</dbReference>
<comment type="function">
    <text evidence="2 12">Catalyzes the ADP transfer from ATP to D-glycero-beta-D-manno-heptose 1-phosphate, yielding ADP-D-glycero-beta-D-manno-heptose.</text>
</comment>
<dbReference type="InterPro" id="IPR011611">
    <property type="entry name" value="PfkB_dom"/>
</dbReference>
<comment type="caution">
    <text evidence="15">The sequence shown here is derived from an EMBL/GenBank/DDBJ whole genome shotgun (WGS) entry which is preliminary data.</text>
</comment>
<dbReference type="Pfam" id="PF00294">
    <property type="entry name" value="PfkB"/>
    <property type="match status" value="1"/>
</dbReference>
<feature type="domain" description="Cytidyltransferase-like" evidence="14">
    <location>
        <begin position="351"/>
        <end position="446"/>
    </location>
</feature>
<dbReference type="GO" id="GO:0005524">
    <property type="term" value="F:ATP binding"/>
    <property type="evidence" value="ECO:0007669"/>
    <property type="project" value="UniProtKB-UniRule"/>
</dbReference>
<comment type="similarity">
    <text evidence="12">In the N-terminal section; belongs to the carbohydrate kinase PfkB family.</text>
</comment>
<keyword evidence="7 12" id="KW-0418">Kinase</keyword>
<evidence type="ECO:0000313" key="16">
    <source>
        <dbReference type="Proteomes" id="UP000182680"/>
    </source>
</evidence>
<dbReference type="InterPro" id="IPR004821">
    <property type="entry name" value="Cyt_trans-like"/>
</dbReference>
<comment type="pathway">
    <text evidence="12">Nucleotide-sugar biosynthesis; ADP-L-glycero-beta-D-manno-heptose biosynthesis; ADP-L-glycero-beta-D-manno-heptose from D-glycero-beta-D-manno-heptose 7-phosphate: step 3/4.</text>
</comment>
<evidence type="ECO:0000313" key="15">
    <source>
        <dbReference type="EMBL" id="SFW51577.1"/>
    </source>
</evidence>
<dbReference type="SUPFAM" id="SSF53613">
    <property type="entry name" value="Ribokinase-like"/>
    <property type="match status" value="1"/>
</dbReference>
<dbReference type="AlphaFoldDB" id="A0AA94HT41"/>
<keyword evidence="8 12" id="KW-0067">ATP-binding</keyword>
<keyword evidence="10 12" id="KW-0119">Carbohydrate metabolism</keyword>
<keyword evidence="4 12" id="KW-0808">Transferase</keyword>
<dbReference type="GO" id="GO:0005829">
    <property type="term" value="C:cytosol"/>
    <property type="evidence" value="ECO:0007669"/>
    <property type="project" value="TreeGrafter"/>
</dbReference>
<organism evidence="15 16">
    <name type="scientific">Desulfovibrio desulfuricans</name>
    <dbReference type="NCBI Taxonomy" id="876"/>
    <lineage>
        <taxon>Bacteria</taxon>
        <taxon>Pseudomonadati</taxon>
        <taxon>Thermodesulfobacteriota</taxon>
        <taxon>Desulfovibrionia</taxon>
        <taxon>Desulfovibrionales</taxon>
        <taxon>Desulfovibrionaceae</taxon>
        <taxon>Desulfovibrio</taxon>
    </lineage>
</organism>
<feature type="domain" description="Carbohydrate kinase PfkB" evidence="13">
    <location>
        <begin position="8"/>
        <end position="310"/>
    </location>
</feature>
<evidence type="ECO:0000256" key="7">
    <source>
        <dbReference type="ARBA" id="ARBA00022777"/>
    </source>
</evidence>
<reference evidence="16" key="1">
    <citation type="submission" date="2016-11" db="EMBL/GenBank/DDBJ databases">
        <authorList>
            <person name="Jaros S."/>
            <person name="Januszkiewicz K."/>
            <person name="Wedrychowicz H."/>
        </authorList>
    </citation>
    <scope>NUCLEOTIDE SEQUENCE [LARGE SCALE GENOMIC DNA]</scope>
    <source>
        <strain evidence="16">DSM 7057</strain>
    </source>
</reference>
<gene>
    <name evidence="12" type="primary">hldE</name>
    <name evidence="15" type="ORF">SAMN02910291_01648</name>
</gene>
<dbReference type="Gene3D" id="3.40.1190.20">
    <property type="match status" value="1"/>
</dbReference>
<sequence>MNFDTVHVLVVGDVMLDRYIAGSVGRISPEAPVPVLGVNKRWFAPGGAANVARNLVNLGAQATLVGLSGIDEAGDDLCRSLEQAGIEHRLISSGARSTTCKTRVLAQGQQLLRLDEERCMHPDADELDALRQAVFDTLPDCRAVILSDYGKGVLLENEQGESLCRAIIDEARRLGIAVLVDPKGTQWGRYAGAHCVTPNRQEFALACGRDEHVPLDRALRAELADRLRKRHAIERVLLTRGAKGMALFGPDAPPRYIRAAMREVADVSGAGDTVIATLGACIGSGLSWEESMDAANAAAGVAVGKMGTAPVSITELRQALRQGADNPKLYALPELLEKVEDWRRKNESIVFTNGCFDLLHPGHISLLRQSAAQGTHLVVGLNSDASVRRLKGPSRPVQNEQSRALLLSALHGVDAVVFFDEDTPLNLVTALRPDVLVKGSDYTVETVVGADVVLASGGRVYLADLVQGCSTTGIVRKIDASGGNSSSR</sequence>
<evidence type="ECO:0000256" key="10">
    <source>
        <dbReference type="ARBA" id="ARBA00023277"/>
    </source>
</evidence>
<dbReference type="PANTHER" id="PTHR46969">
    <property type="entry name" value="BIFUNCTIONAL PROTEIN HLDE"/>
    <property type="match status" value="1"/>
</dbReference>
<evidence type="ECO:0000256" key="1">
    <source>
        <dbReference type="ARBA" id="ARBA00002319"/>
    </source>
</evidence>
<feature type="binding site" evidence="12">
    <location>
        <begin position="199"/>
        <end position="202"/>
    </location>
    <ligand>
        <name>ATP</name>
        <dbReference type="ChEBI" id="CHEBI:30616"/>
    </ligand>
</feature>
<evidence type="ECO:0000256" key="6">
    <source>
        <dbReference type="ARBA" id="ARBA00022741"/>
    </source>
</evidence>
<dbReference type="PROSITE" id="PS00583">
    <property type="entry name" value="PFKB_KINASES_1"/>
    <property type="match status" value="1"/>
</dbReference>
<feature type="active site" evidence="12">
    <location>
        <position position="272"/>
    </location>
</feature>
<evidence type="ECO:0000256" key="9">
    <source>
        <dbReference type="ARBA" id="ARBA00023268"/>
    </source>
</evidence>
<dbReference type="OMA" id="ILNQTHP"/>
<dbReference type="GO" id="GO:0033786">
    <property type="term" value="F:heptose-1-phosphate adenylyltransferase activity"/>
    <property type="evidence" value="ECO:0007669"/>
    <property type="project" value="UniProtKB-UniRule"/>
</dbReference>
<feature type="region of interest" description="Ribokinase" evidence="12">
    <location>
        <begin position="1"/>
        <end position="323"/>
    </location>
</feature>
<dbReference type="CDD" id="cd01172">
    <property type="entry name" value="RfaE_like"/>
    <property type="match status" value="1"/>
</dbReference>
<evidence type="ECO:0000256" key="11">
    <source>
        <dbReference type="ARBA" id="ARBA00047428"/>
    </source>
</evidence>
<evidence type="ECO:0000256" key="8">
    <source>
        <dbReference type="ARBA" id="ARBA00022840"/>
    </source>
</evidence>
<feature type="region of interest" description="Cytidylyltransferase" evidence="12">
    <location>
        <begin position="351"/>
        <end position="488"/>
    </location>
</feature>
<evidence type="ECO:0000256" key="5">
    <source>
        <dbReference type="ARBA" id="ARBA00022695"/>
    </source>
</evidence>
<dbReference type="Proteomes" id="UP000182680">
    <property type="component" value="Unassembled WGS sequence"/>
</dbReference>
<comment type="subunit">
    <text evidence="12">Homodimer.</text>
</comment>
<dbReference type="EMBL" id="FPIW01000027">
    <property type="protein sequence ID" value="SFW51577.1"/>
    <property type="molecule type" value="Genomic_DNA"/>
</dbReference>
<dbReference type="NCBIfam" id="TIGR02199">
    <property type="entry name" value="rfaE_dom_II"/>
    <property type="match status" value="1"/>
</dbReference>
<dbReference type="Gene3D" id="3.40.50.620">
    <property type="entry name" value="HUPs"/>
    <property type="match status" value="1"/>
</dbReference>
<evidence type="ECO:0000256" key="3">
    <source>
        <dbReference type="ARBA" id="ARBA00004713"/>
    </source>
</evidence>
<comment type="similarity">
    <text evidence="12">In the C-terminal section; belongs to the cytidylyltransferase family.</text>
</comment>
<comment type="catalytic activity">
    <reaction evidence="11 12">
        <text>D-glycero-beta-D-manno-heptose 1-phosphate + ATP + H(+) = ADP-D-glycero-beta-D-manno-heptose + diphosphate</text>
        <dbReference type="Rhea" id="RHEA:27465"/>
        <dbReference type="ChEBI" id="CHEBI:15378"/>
        <dbReference type="ChEBI" id="CHEBI:30616"/>
        <dbReference type="ChEBI" id="CHEBI:33019"/>
        <dbReference type="ChEBI" id="CHEBI:59967"/>
        <dbReference type="ChEBI" id="CHEBI:61593"/>
        <dbReference type="EC" id="2.7.7.70"/>
    </reaction>
</comment>